<name>A0A067K527_JATCU</name>
<dbReference type="InterPro" id="IPR025640">
    <property type="entry name" value="GYF_2"/>
</dbReference>
<dbReference type="GO" id="GO:0000398">
    <property type="term" value="P:mRNA splicing, via spliceosome"/>
    <property type="evidence" value="ECO:0007669"/>
    <property type="project" value="InterPro"/>
</dbReference>
<feature type="compositionally biased region" description="Basic and acidic residues" evidence="7">
    <location>
        <begin position="129"/>
        <end position="140"/>
    </location>
</feature>
<comment type="similarity">
    <text evidence="1">Belongs to the HTATSF1 family.</text>
</comment>
<evidence type="ECO:0000259" key="8">
    <source>
        <dbReference type="PROSITE" id="PS50102"/>
    </source>
</evidence>
<dbReference type="InterPro" id="IPR035445">
    <property type="entry name" value="GYF-like_dom_sf"/>
</dbReference>
<dbReference type="SMART" id="SM00361">
    <property type="entry name" value="RRM_1"/>
    <property type="match status" value="1"/>
</dbReference>
<keyword evidence="3" id="KW-0677">Repeat</keyword>
<reference evidence="9 10" key="1">
    <citation type="journal article" date="2014" name="PLoS ONE">
        <title>Global Analysis of Gene Expression Profiles in Physic Nut (Jatropha curcas L.) Seedlings Exposed to Salt Stress.</title>
        <authorList>
            <person name="Zhang L."/>
            <person name="Zhang C."/>
            <person name="Wu P."/>
            <person name="Chen Y."/>
            <person name="Li M."/>
            <person name="Jiang H."/>
            <person name="Wu G."/>
        </authorList>
    </citation>
    <scope>NUCLEOTIDE SEQUENCE [LARGE SCALE GENOMIC DNA]</scope>
    <source>
        <strain evidence="10">cv. GZQX0401</strain>
        <tissue evidence="9">Young leaves</tissue>
    </source>
</reference>
<dbReference type="Gene3D" id="3.30.70.330">
    <property type="match status" value="2"/>
</dbReference>
<keyword evidence="4 6" id="KW-0694">RNA-binding</keyword>
<gene>
    <name evidence="9" type="ORF">JCGZ_18082</name>
</gene>
<keyword evidence="2" id="KW-0507">mRNA processing</keyword>
<dbReference type="Pfam" id="PF14237">
    <property type="entry name" value="GYF_2"/>
    <property type="match status" value="1"/>
</dbReference>
<dbReference type="OrthoDB" id="10258585at2759"/>
<evidence type="ECO:0000256" key="3">
    <source>
        <dbReference type="ARBA" id="ARBA00022737"/>
    </source>
</evidence>
<dbReference type="InterPro" id="IPR035979">
    <property type="entry name" value="RBD_domain_sf"/>
</dbReference>
<sequence>MSSVDGSQDHPYQPPQHSEQPSGHGFEGTHSAVEEVGWYILGENQQHLGPYASSELREHFLNGYLSESTLVWSEGRVVWQPLSSIPELISGISQQKADSSIAARTNSDNELEKSDDVEETERGNVGFKNESHSTDKEQAKDSSSVPFSDDDAEFEKWQREVRDAEAEAQQLKNGSDSGSIGAGVGLDDYDRAMSPPEGEEEFTDDDGTTYKWDRGLRAWVPQDDTSSMGGQYGLDEMTFLQEEEVFPTVNIEDAASKEKFNGTSDTLEPKHNGKRKLMDMQTDNNEKQPDKKEKQADNKEANKAPDSWFELKVNTHIYVTGLPDDVTAEEVVEVFSKCGIIKEDPETKKPRVKIYVDKETGRTKGDALITYLKEPSVDLAMQILDGTPLRPGGTIPMSVSRAKFEQKGDRFIPKKVDNKKKKKLKRVEEKILGWGGRDDAKVLIPATVVLRYMFTPAEMRADENLRSELELDVKEECVKLGPVDSVKVCENHPQGVVLVRFKDRKDAQKCIELMNGRWFGGRQVHASEDDGSVNHAIVRDYAEDTARLEQFGAELEAD</sequence>
<proteinExistence type="inferred from homology"/>
<dbReference type="InterPro" id="IPR003954">
    <property type="entry name" value="RRM_euk-type"/>
</dbReference>
<keyword evidence="10" id="KW-1185">Reference proteome</keyword>
<evidence type="ECO:0000256" key="4">
    <source>
        <dbReference type="ARBA" id="ARBA00022884"/>
    </source>
</evidence>
<feature type="region of interest" description="Disordered" evidence="7">
    <location>
        <begin position="256"/>
        <end position="305"/>
    </location>
</feature>
<dbReference type="AlphaFoldDB" id="A0A067K527"/>
<dbReference type="InterPro" id="IPR034393">
    <property type="entry name" value="TatSF1-like"/>
</dbReference>
<dbReference type="GO" id="GO:0005686">
    <property type="term" value="C:U2 snRNP"/>
    <property type="evidence" value="ECO:0007669"/>
    <property type="project" value="TreeGrafter"/>
</dbReference>
<feature type="compositionally biased region" description="Polar residues" evidence="7">
    <location>
        <begin position="93"/>
        <end position="108"/>
    </location>
</feature>
<dbReference type="SUPFAM" id="SSF54928">
    <property type="entry name" value="RNA-binding domain, RBD"/>
    <property type="match status" value="2"/>
</dbReference>
<dbReference type="CDD" id="cd12281">
    <property type="entry name" value="RRM1_TatSF1_like"/>
    <property type="match status" value="1"/>
</dbReference>
<dbReference type="GO" id="GO:0005684">
    <property type="term" value="C:U2-type spliceosomal complex"/>
    <property type="evidence" value="ECO:0007669"/>
    <property type="project" value="TreeGrafter"/>
</dbReference>
<evidence type="ECO:0000256" key="7">
    <source>
        <dbReference type="SAM" id="MobiDB-lite"/>
    </source>
</evidence>
<keyword evidence="5" id="KW-0508">mRNA splicing</keyword>
<evidence type="ECO:0000313" key="10">
    <source>
        <dbReference type="Proteomes" id="UP000027138"/>
    </source>
</evidence>
<protein>
    <recommendedName>
        <fullName evidence="8">RRM domain-containing protein</fullName>
    </recommendedName>
</protein>
<dbReference type="GO" id="GO:0003723">
    <property type="term" value="F:RNA binding"/>
    <property type="evidence" value="ECO:0007669"/>
    <property type="project" value="UniProtKB-UniRule"/>
</dbReference>
<dbReference type="SUPFAM" id="SSF55277">
    <property type="entry name" value="GYF domain"/>
    <property type="match status" value="1"/>
</dbReference>
<accession>A0A067K527</accession>
<organism evidence="9 10">
    <name type="scientific">Jatropha curcas</name>
    <name type="common">Barbados nut</name>
    <dbReference type="NCBI Taxonomy" id="180498"/>
    <lineage>
        <taxon>Eukaryota</taxon>
        <taxon>Viridiplantae</taxon>
        <taxon>Streptophyta</taxon>
        <taxon>Embryophyta</taxon>
        <taxon>Tracheophyta</taxon>
        <taxon>Spermatophyta</taxon>
        <taxon>Magnoliopsida</taxon>
        <taxon>eudicotyledons</taxon>
        <taxon>Gunneridae</taxon>
        <taxon>Pentapetalae</taxon>
        <taxon>rosids</taxon>
        <taxon>fabids</taxon>
        <taxon>Malpighiales</taxon>
        <taxon>Euphorbiaceae</taxon>
        <taxon>Crotonoideae</taxon>
        <taxon>Jatropheae</taxon>
        <taxon>Jatropha</taxon>
    </lineage>
</organism>
<dbReference type="FunFam" id="3.30.70.330:FF:000329">
    <property type="entry name" value="splicing factor U2AF-associated protein 2"/>
    <property type="match status" value="1"/>
</dbReference>
<dbReference type="EMBL" id="KK914893">
    <property type="protein sequence ID" value="KDP26924.1"/>
    <property type="molecule type" value="Genomic_DNA"/>
</dbReference>
<evidence type="ECO:0000256" key="6">
    <source>
        <dbReference type="PROSITE-ProRule" id="PRU00176"/>
    </source>
</evidence>
<evidence type="ECO:0000256" key="1">
    <source>
        <dbReference type="ARBA" id="ARBA00007747"/>
    </source>
</evidence>
<evidence type="ECO:0000256" key="5">
    <source>
        <dbReference type="ARBA" id="ARBA00023187"/>
    </source>
</evidence>
<dbReference type="SMART" id="SM00360">
    <property type="entry name" value="RRM"/>
    <property type="match status" value="2"/>
</dbReference>
<dbReference type="PROSITE" id="PS50102">
    <property type="entry name" value="RRM"/>
    <property type="match status" value="2"/>
</dbReference>
<feature type="compositionally biased region" description="Basic and acidic residues" evidence="7">
    <location>
        <begin position="284"/>
        <end position="303"/>
    </location>
</feature>
<feature type="domain" description="RRM" evidence="8">
    <location>
        <begin position="446"/>
        <end position="531"/>
    </location>
</feature>
<dbReference type="PANTHER" id="PTHR15608">
    <property type="entry name" value="SPLICING FACTOR U2AF-ASSOCIATED PROTEIN 2"/>
    <property type="match status" value="1"/>
</dbReference>
<feature type="region of interest" description="Disordered" evidence="7">
    <location>
        <begin position="93"/>
        <end position="210"/>
    </location>
</feature>
<feature type="domain" description="RRM" evidence="8">
    <location>
        <begin position="315"/>
        <end position="402"/>
    </location>
</feature>
<dbReference type="PANTHER" id="PTHR15608:SF0">
    <property type="entry name" value="HIV TAT-SPECIFIC FACTOR 1"/>
    <property type="match status" value="1"/>
</dbReference>
<dbReference type="InterPro" id="IPR000504">
    <property type="entry name" value="RRM_dom"/>
</dbReference>
<dbReference type="Proteomes" id="UP000027138">
    <property type="component" value="Unassembled WGS sequence"/>
</dbReference>
<dbReference type="FunFam" id="3.30.70.330:FF:000105">
    <property type="entry name" value="HIV Tat-specific factor 1 homolog"/>
    <property type="match status" value="1"/>
</dbReference>
<dbReference type="Pfam" id="PF00076">
    <property type="entry name" value="RRM_1"/>
    <property type="match status" value="2"/>
</dbReference>
<dbReference type="CDD" id="cd12285">
    <property type="entry name" value="RRM3_RBM39_like"/>
    <property type="match status" value="1"/>
</dbReference>
<dbReference type="STRING" id="180498.A0A067K527"/>
<feature type="region of interest" description="Disordered" evidence="7">
    <location>
        <begin position="1"/>
        <end position="29"/>
    </location>
</feature>
<dbReference type="InterPro" id="IPR034392">
    <property type="entry name" value="TatSF1-like_RRM1"/>
</dbReference>
<evidence type="ECO:0000256" key="2">
    <source>
        <dbReference type="ARBA" id="ARBA00022664"/>
    </source>
</evidence>
<feature type="compositionally biased region" description="Basic and acidic residues" evidence="7">
    <location>
        <begin position="154"/>
        <end position="165"/>
    </location>
</feature>
<feature type="compositionally biased region" description="Acidic residues" evidence="7">
    <location>
        <begin position="197"/>
        <end position="207"/>
    </location>
</feature>
<evidence type="ECO:0000313" key="9">
    <source>
        <dbReference type="EMBL" id="KDP26924.1"/>
    </source>
</evidence>
<dbReference type="InterPro" id="IPR012677">
    <property type="entry name" value="Nucleotide-bd_a/b_plait_sf"/>
</dbReference>